<dbReference type="PANTHER" id="PTHR37984">
    <property type="entry name" value="PROTEIN CBG26694"/>
    <property type="match status" value="1"/>
</dbReference>
<dbReference type="InterPro" id="IPR050951">
    <property type="entry name" value="Retrovirus_Pol_polyprotein"/>
</dbReference>
<reference evidence="2 3" key="1">
    <citation type="submission" date="2016-11" db="EMBL/GenBank/DDBJ databases">
        <title>Mixed transmission modes and dynamic genome evolution in an obligate animal-bacterial symbiosis.</title>
        <authorList>
            <person name="Russell S.L."/>
            <person name="Corbett-Detig R.B."/>
            <person name="Cavanaugh C.M."/>
        </authorList>
    </citation>
    <scope>NUCLEOTIDE SEQUENCE [LARGE SCALE GENOMIC DNA]</scope>
    <source>
        <strain evidence="2">MA-KB16</strain>
    </source>
</reference>
<dbReference type="Pfam" id="PF00078">
    <property type="entry name" value="RVT_1"/>
    <property type="match status" value="1"/>
</dbReference>
<dbReference type="InterPro" id="IPR043128">
    <property type="entry name" value="Rev_trsase/Diguanyl_cyclase"/>
</dbReference>
<dbReference type="InterPro" id="IPR000477">
    <property type="entry name" value="RT_dom"/>
</dbReference>
<dbReference type="RefSeq" id="WP_078459184.1">
    <property type="nucleotide sequence ID" value="NZ_MPNX01000077.1"/>
</dbReference>
<protein>
    <recommendedName>
        <fullName evidence="1">Reverse transcriptase domain-containing protein</fullName>
    </recommendedName>
</protein>
<proteinExistence type="predicted"/>
<dbReference type="FunFam" id="3.30.70.270:FF:000020">
    <property type="entry name" value="Transposon Tf2-6 polyprotein-like Protein"/>
    <property type="match status" value="1"/>
</dbReference>
<gene>
    <name evidence="2" type="ORF">BOV88_13735</name>
</gene>
<feature type="domain" description="Reverse transcriptase" evidence="1">
    <location>
        <begin position="69"/>
        <end position="249"/>
    </location>
</feature>
<evidence type="ECO:0000313" key="2">
    <source>
        <dbReference type="EMBL" id="OOY33726.1"/>
    </source>
</evidence>
<dbReference type="Gene3D" id="3.10.10.10">
    <property type="entry name" value="HIV Type 1 Reverse Transcriptase, subunit A, domain 1"/>
    <property type="match status" value="1"/>
</dbReference>
<sequence length="364" mass="42539">MTSEEQWDRARNLLKSYEDLFSKGDTDIGHYKNITHKIHLIDETPFKQRYRRIPPSMIDEVRSHLEQLLAAGIIRKSHSPFASNAVLVRKKDNSLRLCIDYRMLNQKTKRDQYALPRIEDILDRINGAKYFSVLDMKSGYHQVEIEESHKERTAFTLGSLGFYEFNRLPFGLSNSPATYQRLMEACLGDLNMKICFVYLDDLIIFSNTYEEHLERLDTIFSRLRQCNLKLATKKCAFFKDKVKYVGFIVSENGISTDPDKVEKVVNWPTPTCPDEVRQFVAFSGFYRRFIKNFSKVVKPLSEVMPAQNQRKRRKKFVSSDWKWGSEQQEAFDELKSLMTSAPILAYANYSSPFEQSYVNSRMGK</sequence>
<dbReference type="CDD" id="cd01647">
    <property type="entry name" value="RT_LTR"/>
    <property type="match status" value="1"/>
</dbReference>
<accession>A0A1T2CFS8</accession>
<dbReference type="AlphaFoldDB" id="A0A1T2CFS8"/>
<organism evidence="2 3">
    <name type="scientific">Solemya velum gill symbiont</name>
    <dbReference type="NCBI Taxonomy" id="2340"/>
    <lineage>
        <taxon>Bacteria</taxon>
        <taxon>Pseudomonadati</taxon>
        <taxon>Pseudomonadota</taxon>
        <taxon>Gammaproteobacteria</taxon>
        <taxon>sulfur-oxidizing symbionts</taxon>
    </lineage>
</organism>
<dbReference type="EMBL" id="MPNX01000077">
    <property type="protein sequence ID" value="OOY33726.1"/>
    <property type="molecule type" value="Genomic_DNA"/>
</dbReference>
<evidence type="ECO:0000259" key="1">
    <source>
        <dbReference type="PROSITE" id="PS50878"/>
    </source>
</evidence>
<dbReference type="Proteomes" id="UP000190962">
    <property type="component" value="Unassembled WGS sequence"/>
</dbReference>
<dbReference type="InterPro" id="IPR043502">
    <property type="entry name" value="DNA/RNA_pol_sf"/>
</dbReference>
<dbReference type="PROSITE" id="PS50878">
    <property type="entry name" value="RT_POL"/>
    <property type="match status" value="1"/>
</dbReference>
<dbReference type="SUPFAM" id="SSF56672">
    <property type="entry name" value="DNA/RNA polymerases"/>
    <property type="match status" value="1"/>
</dbReference>
<evidence type="ECO:0000313" key="3">
    <source>
        <dbReference type="Proteomes" id="UP000190962"/>
    </source>
</evidence>
<comment type="caution">
    <text evidence="2">The sequence shown here is derived from an EMBL/GenBank/DDBJ whole genome shotgun (WGS) entry which is preliminary data.</text>
</comment>
<dbReference type="PANTHER" id="PTHR37984:SF5">
    <property type="entry name" value="PROTEIN NYNRIN-LIKE"/>
    <property type="match status" value="1"/>
</dbReference>
<name>A0A1T2CFS8_SOVGS</name>
<dbReference type="Gene3D" id="3.30.70.270">
    <property type="match status" value="2"/>
</dbReference>